<dbReference type="InterPro" id="IPR021858">
    <property type="entry name" value="Fun_TF"/>
</dbReference>
<evidence type="ECO:0000313" key="2">
    <source>
        <dbReference type="Proteomes" id="UP000799767"/>
    </source>
</evidence>
<dbReference type="AlphaFoldDB" id="A0A6A6Q6D4"/>
<dbReference type="RefSeq" id="XP_033594168.1">
    <property type="nucleotide sequence ID" value="XM_033736391.1"/>
</dbReference>
<dbReference type="GeneID" id="54477393"/>
<reference evidence="1" key="1">
    <citation type="journal article" date="2020" name="Stud. Mycol.">
        <title>101 Dothideomycetes genomes: a test case for predicting lifestyles and emergence of pathogens.</title>
        <authorList>
            <person name="Haridas S."/>
            <person name="Albert R."/>
            <person name="Binder M."/>
            <person name="Bloem J."/>
            <person name="Labutti K."/>
            <person name="Salamov A."/>
            <person name="Andreopoulos B."/>
            <person name="Baker S."/>
            <person name="Barry K."/>
            <person name="Bills G."/>
            <person name="Bluhm B."/>
            <person name="Cannon C."/>
            <person name="Castanera R."/>
            <person name="Culley D."/>
            <person name="Daum C."/>
            <person name="Ezra D."/>
            <person name="Gonzalez J."/>
            <person name="Henrissat B."/>
            <person name="Kuo A."/>
            <person name="Liang C."/>
            <person name="Lipzen A."/>
            <person name="Lutzoni F."/>
            <person name="Magnuson J."/>
            <person name="Mondo S."/>
            <person name="Nolan M."/>
            <person name="Ohm R."/>
            <person name="Pangilinan J."/>
            <person name="Park H.-J."/>
            <person name="Ramirez L."/>
            <person name="Alfaro M."/>
            <person name="Sun H."/>
            <person name="Tritt A."/>
            <person name="Yoshinaga Y."/>
            <person name="Zwiers L.-H."/>
            <person name="Turgeon B."/>
            <person name="Goodwin S."/>
            <person name="Spatafora J."/>
            <person name="Crous P."/>
            <person name="Grigoriev I."/>
        </authorList>
    </citation>
    <scope>NUCLEOTIDE SEQUENCE</scope>
    <source>
        <strain evidence="1">CBS 113389</strain>
    </source>
</reference>
<dbReference type="Pfam" id="PF11951">
    <property type="entry name" value="Fungal_trans_2"/>
    <property type="match status" value="1"/>
</dbReference>
<name>A0A6A6Q6D4_9PEZI</name>
<gene>
    <name evidence="1" type="ORF">BDY17DRAFT_320127</name>
</gene>
<dbReference type="PANTHER" id="PTHR37540:SF5">
    <property type="entry name" value="TRANSCRIPTION FACTOR DOMAIN-CONTAINING PROTEIN"/>
    <property type="match status" value="1"/>
</dbReference>
<keyword evidence="2" id="KW-1185">Reference proteome</keyword>
<dbReference type="OrthoDB" id="3946001at2759"/>
<protein>
    <submittedName>
        <fullName evidence="1">Uncharacterized protein</fullName>
    </submittedName>
</protein>
<accession>A0A6A6Q6D4</accession>
<dbReference type="Proteomes" id="UP000799767">
    <property type="component" value="Unassembled WGS sequence"/>
</dbReference>
<evidence type="ECO:0000313" key="1">
    <source>
        <dbReference type="EMBL" id="KAF2487599.1"/>
    </source>
</evidence>
<dbReference type="EMBL" id="MU001631">
    <property type="protein sequence ID" value="KAF2487599.1"/>
    <property type="molecule type" value="Genomic_DNA"/>
</dbReference>
<organism evidence="1 2">
    <name type="scientific">Neohortaea acidophila</name>
    <dbReference type="NCBI Taxonomy" id="245834"/>
    <lineage>
        <taxon>Eukaryota</taxon>
        <taxon>Fungi</taxon>
        <taxon>Dikarya</taxon>
        <taxon>Ascomycota</taxon>
        <taxon>Pezizomycotina</taxon>
        <taxon>Dothideomycetes</taxon>
        <taxon>Dothideomycetidae</taxon>
        <taxon>Mycosphaerellales</taxon>
        <taxon>Teratosphaeriaceae</taxon>
        <taxon>Neohortaea</taxon>
    </lineage>
</organism>
<proteinExistence type="predicted"/>
<sequence length="485" mass="53543">MPSQPAFVFVNKTAESASLTRSHGKERLEIFSHVQSSQIQQTDNNEFVLVTPANFASSKPSTYKQLACSYHGKGMRRVKEVGELHFDPFQTLGIRMTRSMQSLLAYYFTSVLPTVWPGATLKPAKQDLMDYAMRDPAVLYALLGLSNSILSVGQKQANHARIASEYRHQTMVHVQKRLNKPSTVGPTTAYAVALLLRLECGEWDFPAAGVHAEGLVTIMDSLDSPQDIPTTLRLGIQITLEFCSIMLRRPSSTAAPTSPKGTSMNDTVGNTSSTDDHINHMMPAQNRPCVFVSEPYMAIVGDWISYFAIKRHLLHTHIPYPGQDGAKVCPGKLHLLHVDSCSLEDGLLSVSPPGPTDTPSYLTFNVVRFALYFTCGPAIDVAQPKTPTQRSCAAKLRTALEDAISFLLWYPCLDLLLWALTVADCVSNPLDEWKWIISKAAIICKELAIHSQEEFEKTIAPFGGISETAARTVWTAIRDVEDAET</sequence>
<dbReference type="PANTHER" id="PTHR37540">
    <property type="entry name" value="TRANSCRIPTION FACTOR (ACR-2), PUTATIVE-RELATED-RELATED"/>
    <property type="match status" value="1"/>
</dbReference>